<evidence type="ECO:0000256" key="2">
    <source>
        <dbReference type="PROSITE-ProRule" id="PRU00335"/>
    </source>
</evidence>
<name>A0A151JKT2_9VIBR</name>
<gene>
    <name evidence="6" type="ORF">ATY35_09830</name>
    <name evidence="5" type="ORF">ATY37_09375</name>
    <name evidence="4" type="ORF">AUQ44_15700</name>
</gene>
<evidence type="ECO:0000313" key="6">
    <source>
        <dbReference type="EMBL" id="KYN90581.1"/>
    </source>
</evidence>
<evidence type="ECO:0000256" key="1">
    <source>
        <dbReference type="ARBA" id="ARBA00023125"/>
    </source>
</evidence>
<accession>A0A151JKT2</accession>
<dbReference type="Pfam" id="PF18285">
    <property type="entry name" value="LuxT_C"/>
    <property type="match status" value="1"/>
</dbReference>
<feature type="DNA-binding region" description="H-T-H motif" evidence="2">
    <location>
        <begin position="32"/>
        <end position="51"/>
    </location>
</feature>
<reference evidence="8 9" key="2">
    <citation type="submission" date="2015-12" db="EMBL/GenBank/DDBJ databases">
        <authorList>
            <person name="Tarr C.L."/>
            <person name="Gladney L.M."/>
        </authorList>
    </citation>
    <scope>NUCLEOTIDE SEQUENCE [LARGE SCALE GENOMIC DNA]</scope>
    <source>
        <strain evidence="6 9">1048-83</strain>
        <strain evidence="5">2538-88</strain>
        <strain evidence="8">2756-81</strain>
    </source>
</reference>
<keyword evidence="9" id="KW-1185">Reference proteome</keyword>
<evidence type="ECO:0000313" key="9">
    <source>
        <dbReference type="Proteomes" id="UP000075609"/>
    </source>
</evidence>
<dbReference type="EMBL" id="LOBP01000046">
    <property type="protein sequence ID" value="KYN90581.1"/>
    <property type="molecule type" value="Genomic_DNA"/>
</dbReference>
<dbReference type="GeneID" id="95679975"/>
<sequence>MKRSKEETQETINTILDTAFRQLLSGGFERMSYTSLSEESGISRTGICHHFGKKTKIPLQLKDRLLQHLLEYLDFSADIKLFRASWVSAIQQQEFRDIWRVAYQLQINEQVSDIITLFNQALQEKCEVNFGHNCQQEIVSLMGYTLLRLHSLK</sequence>
<dbReference type="AlphaFoldDB" id="A0A151JKT2"/>
<keyword evidence="1 2" id="KW-0238">DNA-binding</keyword>
<evidence type="ECO:0000313" key="7">
    <source>
        <dbReference type="Proteomes" id="UP000075346"/>
    </source>
</evidence>
<evidence type="ECO:0000313" key="5">
    <source>
        <dbReference type="EMBL" id="KYN79512.1"/>
    </source>
</evidence>
<dbReference type="Proteomes" id="UP000075349">
    <property type="component" value="Unassembled WGS sequence"/>
</dbReference>
<dbReference type="SUPFAM" id="SSF46689">
    <property type="entry name" value="Homeodomain-like"/>
    <property type="match status" value="1"/>
</dbReference>
<protein>
    <recommendedName>
        <fullName evidence="3">HTH tetR-type domain-containing protein</fullName>
    </recommendedName>
</protein>
<dbReference type="Pfam" id="PF00440">
    <property type="entry name" value="TetR_N"/>
    <property type="match status" value="1"/>
</dbReference>
<evidence type="ECO:0000259" key="3">
    <source>
        <dbReference type="PROSITE" id="PS50977"/>
    </source>
</evidence>
<organism evidence="4 8">
    <name type="scientific">Vibrio cidicii</name>
    <dbReference type="NCBI Taxonomy" id="1763883"/>
    <lineage>
        <taxon>Bacteria</taxon>
        <taxon>Pseudomonadati</taxon>
        <taxon>Pseudomonadota</taxon>
        <taxon>Gammaproteobacteria</taxon>
        <taxon>Vibrionales</taxon>
        <taxon>Vibrionaceae</taxon>
        <taxon>Vibrio</taxon>
    </lineage>
</organism>
<feature type="domain" description="HTH tetR-type" evidence="3">
    <location>
        <begin position="9"/>
        <end position="69"/>
    </location>
</feature>
<dbReference type="RefSeq" id="WP_061894065.1">
    <property type="nucleotide sequence ID" value="NZ_CAXYEW010000015.1"/>
</dbReference>
<dbReference type="PROSITE" id="PS50977">
    <property type="entry name" value="HTH_TETR_2"/>
    <property type="match status" value="1"/>
</dbReference>
<accession>A0A151KRG5</accession>
<proteinExistence type="predicted"/>
<dbReference type="Gene3D" id="1.10.357.10">
    <property type="entry name" value="Tetracycline Repressor, domain 2"/>
    <property type="match status" value="1"/>
</dbReference>
<evidence type="ECO:0000313" key="8">
    <source>
        <dbReference type="Proteomes" id="UP000075349"/>
    </source>
</evidence>
<dbReference type="InterPro" id="IPR001647">
    <property type="entry name" value="HTH_TetR"/>
</dbReference>
<reference evidence="4 7" key="1">
    <citation type="submission" date="2015-12" db="EMBL/GenBank/DDBJ databases">
        <authorList>
            <person name="Shamseldin A."/>
            <person name="Moawad H."/>
            <person name="Abd El-Rahim W.M."/>
            <person name="Sadowsky M.J."/>
        </authorList>
    </citation>
    <scope>NUCLEOTIDE SEQUENCE [LARGE SCALE GENOMIC DNA]</scope>
    <source>
        <strain evidence="7">2538-88</strain>
        <strain evidence="4">2756-81</strain>
    </source>
</reference>
<evidence type="ECO:0000313" key="4">
    <source>
        <dbReference type="EMBL" id="KYN26444.1"/>
    </source>
</evidence>
<dbReference type="Proteomes" id="UP000075346">
    <property type="component" value="Unassembled WGS sequence"/>
</dbReference>
<comment type="caution">
    <text evidence="4">The sequence shown here is derived from an EMBL/GenBank/DDBJ whole genome shotgun (WGS) entry which is preliminary data.</text>
</comment>
<dbReference type="EMBL" id="LOMK01000001">
    <property type="protein sequence ID" value="KYN26444.1"/>
    <property type="molecule type" value="Genomic_DNA"/>
</dbReference>
<dbReference type="Proteomes" id="UP000075609">
    <property type="component" value="Unassembled WGS sequence"/>
</dbReference>
<dbReference type="GO" id="GO:0003677">
    <property type="term" value="F:DNA binding"/>
    <property type="evidence" value="ECO:0007669"/>
    <property type="project" value="UniProtKB-UniRule"/>
</dbReference>
<dbReference type="InterPro" id="IPR009057">
    <property type="entry name" value="Homeodomain-like_sf"/>
</dbReference>
<dbReference type="EMBL" id="LOBR01000133">
    <property type="protein sequence ID" value="KYN79512.1"/>
    <property type="molecule type" value="Genomic_DNA"/>
</dbReference>